<organism evidence="1 2">
    <name type="scientific">Pseudorhizobium endolithicum</name>
    <dbReference type="NCBI Taxonomy" id="1191678"/>
    <lineage>
        <taxon>Bacteria</taxon>
        <taxon>Pseudomonadati</taxon>
        <taxon>Pseudomonadota</taxon>
        <taxon>Alphaproteobacteria</taxon>
        <taxon>Hyphomicrobiales</taxon>
        <taxon>Rhizobiaceae</taxon>
        <taxon>Rhizobium/Agrobacterium group</taxon>
        <taxon>Pseudorhizobium</taxon>
    </lineage>
</organism>
<comment type="caution">
    <text evidence="1">The sequence shown here is derived from an EMBL/GenBank/DDBJ whole genome shotgun (WGS) entry which is preliminary data.</text>
</comment>
<dbReference type="Gene3D" id="3.40.50.1010">
    <property type="entry name" value="5'-nuclease"/>
    <property type="match status" value="1"/>
</dbReference>
<dbReference type="CDD" id="cd09871">
    <property type="entry name" value="PIN_MtVapC28-VapC30-like"/>
    <property type="match status" value="1"/>
</dbReference>
<sequence>MVEWLEDRRIELRDIGSPRQILHHAVAVAESHGIGRRYLSNFDCFHYACAKVAGQPILTTDLLLRETDIDTKP</sequence>
<evidence type="ECO:0000313" key="1">
    <source>
        <dbReference type="EMBL" id="CAD7040496.1"/>
    </source>
</evidence>
<name>A0ABM8PPA7_9HYPH</name>
<dbReference type="Proteomes" id="UP000606921">
    <property type="component" value="Unassembled WGS sequence"/>
</dbReference>
<dbReference type="RefSeq" id="WP_235988672.1">
    <property type="nucleotide sequence ID" value="NZ_CABFWF030000012.1"/>
</dbReference>
<protein>
    <submittedName>
        <fullName evidence="1">PIN domain-containing protein</fullName>
    </submittedName>
</protein>
<gene>
    <name evidence="1" type="ORF">REJC140_00886</name>
</gene>
<reference evidence="1 2" key="1">
    <citation type="submission" date="2020-11" db="EMBL/GenBank/DDBJ databases">
        <authorList>
            <person name="Lassalle F."/>
        </authorList>
    </citation>
    <scope>NUCLEOTIDE SEQUENCE [LARGE SCALE GENOMIC DNA]</scope>
    <source>
        <strain evidence="1 2">JC140</strain>
    </source>
</reference>
<dbReference type="SUPFAM" id="SSF88723">
    <property type="entry name" value="PIN domain-like"/>
    <property type="match status" value="1"/>
</dbReference>
<accession>A0ABM8PPA7</accession>
<evidence type="ECO:0000313" key="2">
    <source>
        <dbReference type="Proteomes" id="UP000606921"/>
    </source>
</evidence>
<proteinExistence type="predicted"/>
<dbReference type="EMBL" id="CABFWF030000012">
    <property type="protein sequence ID" value="CAD7040496.1"/>
    <property type="molecule type" value="Genomic_DNA"/>
</dbReference>
<keyword evidence="2" id="KW-1185">Reference proteome</keyword>
<dbReference type="InterPro" id="IPR029060">
    <property type="entry name" value="PIN-like_dom_sf"/>
</dbReference>